<dbReference type="InterPro" id="IPR023614">
    <property type="entry name" value="Porin_dom_sf"/>
</dbReference>
<feature type="compositionally biased region" description="Low complexity" evidence="2">
    <location>
        <begin position="452"/>
        <end position="468"/>
    </location>
</feature>
<dbReference type="Pfam" id="PF07396">
    <property type="entry name" value="Porin_O_P"/>
    <property type="match status" value="2"/>
</dbReference>
<feature type="region of interest" description="Disordered" evidence="2">
    <location>
        <begin position="452"/>
        <end position="471"/>
    </location>
</feature>
<feature type="coiled-coil region" evidence="1">
    <location>
        <begin position="20"/>
        <end position="94"/>
    </location>
</feature>
<proteinExistence type="predicted"/>
<keyword evidence="1" id="KW-0175">Coiled coil</keyword>
<dbReference type="RefSeq" id="WP_348758270.1">
    <property type="nucleotide sequence ID" value="NZ_OZ026884.1"/>
</dbReference>
<keyword evidence="4" id="KW-1185">Reference proteome</keyword>
<evidence type="ECO:0000313" key="4">
    <source>
        <dbReference type="Proteomes" id="UP001497493"/>
    </source>
</evidence>
<gene>
    <name evidence="3" type="ORF">MECH1_V1_3006</name>
</gene>
<dbReference type="Proteomes" id="UP001497493">
    <property type="component" value="Chromosome"/>
</dbReference>
<organism evidence="3 4">
    <name type="scientific">Candidatus Methylocalor cossyra</name>
    <dbReference type="NCBI Taxonomy" id="3108543"/>
    <lineage>
        <taxon>Bacteria</taxon>
        <taxon>Pseudomonadati</taxon>
        <taxon>Pseudomonadota</taxon>
        <taxon>Gammaproteobacteria</taxon>
        <taxon>Methylococcales</taxon>
        <taxon>Methylococcaceae</taxon>
        <taxon>Candidatus Methylocalor</taxon>
    </lineage>
</organism>
<dbReference type="Gene3D" id="2.40.160.10">
    <property type="entry name" value="Porin"/>
    <property type="match status" value="1"/>
</dbReference>
<name>A0ABP1CC77_9GAMM</name>
<reference evidence="3 4" key="1">
    <citation type="submission" date="2024-04" db="EMBL/GenBank/DDBJ databases">
        <authorList>
            <person name="Cremers G."/>
        </authorList>
    </citation>
    <scope>NUCLEOTIDE SEQUENCE [LARGE SCALE GENOMIC DNA]</scope>
    <source>
        <strain evidence="3">MeCH1-AG</strain>
    </source>
</reference>
<dbReference type="EMBL" id="OZ026884">
    <property type="protein sequence ID" value="CAL1241782.1"/>
    <property type="molecule type" value="Genomic_DNA"/>
</dbReference>
<dbReference type="InterPro" id="IPR010870">
    <property type="entry name" value="Porin_O/P"/>
</dbReference>
<evidence type="ECO:0000256" key="2">
    <source>
        <dbReference type="SAM" id="MobiDB-lite"/>
    </source>
</evidence>
<sequence>MSYRWSLLLAGLGLAPEVLALTDNQRLERLERHILELEKRLEASEAENARLRAKLPGTPATSPTPAVEALDQKVKVLERKLEVEKELAESAKQSAPRIEAGPGTGFRISSANGDHQLRLRGYLQADGDFFLDDGAQGEIGVGLNPTTGRPNPIQEGTGLGVDKFWIRRARLLFAGTLFKHVDFLISPDFGQGQARLFDGWVDLHYFPFASLAAGKQKGPVSLERLQSATNLLFAERAYPTLLAPNRDIGVMLHGEFAKPGYQTQYTGNISHSPEFFSYQLGVFNGTLDNQAVQNSDNANFDNKAFEGRIFAHPFQHSGISALEGLGIGVAGTYADITRQTPIPNLVSPGQNTILSYATGTTQTGSSLAKAVTQPNTPGPGQQTVTTTTTTTNTTFSAALSNGDQTRIYPQGYWYWGPFGLFAEYVSSTQHLAVQETNTTTTAVTTAIRTNTAPNTTSTLSSTTTTATARGPRLVHRTEQRNQAWQVAASYVLTGEDNSFQGVRPRHAFNPLEGHWGALQLAARWSELDIDKDTFKNFGTTAKPLYLFADPRSSVRHATSWAVGVNWFLNQNVKLTADYEQTQFDGGAVNARKEVVDRPTEKVFFTRFQFAY</sequence>
<evidence type="ECO:0000256" key="1">
    <source>
        <dbReference type="SAM" id="Coils"/>
    </source>
</evidence>
<protein>
    <submittedName>
        <fullName evidence="3">Phosphate-selective porin OprO and OprP</fullName>
    </submittedName>
</protein>
<dbReference type="SUPFAM" id="SSF56935">
    <property type="entry name" value="Porins"/>
    <property type="match status" value="1"/>
</dbReference>
<accession>A0ABP1CC77</accession>
<evidence type="ECO:0000313" key="3">
    <source>
        <dbReference type="EMBL" id="CAL1241782.1"/>
    </source>
</evidence>